<evidence type="ECO:0000313" key="3">
    <source>
        <dbReference type="EMBL" id="KAK0415249.1"/>
    </source>
</evidence>
<feature type="region of interest" description="Disordered" evidence="1">
    <location>
        <begin position="672"/>
        <end position="713"/>
    </location>
</feature>
<feature type="region of interest" description="Disordered" evidence="1">
    <location>
        <begin position="846"/>
        <end position="907"/>
    </location>
</feature>
<accession>A0AA39LZQ0</accession>
<feature type="compositionally biased region" description="Polar residues" evidence="1">
    <location>
        <begin position="533"/>
        <end position="544"/>
    </location>
</feature>
<feature type="compositionally biased region" description="Low complexity" evidence="1">
    <location>
        <begin position="545"/>
        <end position="587"/>
    </location>
</feature>
<evidence type="ECO:0000313" key="4">
    <source>
        <dbReference type="Proteomes" id="UP001175271"/>
    </source>
</evidence>
<proteinExistence type="predicted"/>
<evidence type="ECO:0000256" key="1">
    <source>
        <dbReference type="SAM" id="MobiDB-lite"/>
    </source>
</evidence>
<reference evidence="3" key="1">
    <citation type="submission" date="2023-06" db="EMBL/GenBank/DDBJ databases">
        <title>Genomic analysis of the entomopathogenic nematode Steinernema hermaphroditum.</title>
        <authorList>
            <person name="Schwarz E.M."/>
            <person name="Heppert J.K."/>
            <person name="Baniya A."/>
            <person name="Schwartz H.T."/>
            <person name="Tan C.-H."/>
            <person name="Antoshechkin I."/>
            <person name="Sternberg P.W."/>
            <person name="Goodrich-Blair H."/>
            <person name="Dillman A.R."/>
        </authorList>
    </citation>
    <scope>NUCLEOTIDE SEQUENCE</scope>
    <source>
        <strain evidence="3">PS9179</strain>
        <tissue evidence="3">Whole animal</tissue>
    </source>
</reference>
<organism evidence="3 4">
    <name type="scientific">Steinernema hermaphroditum</name>
    <dbReference type="NCBI Taxonomy" id="289476"/>
    <lineage>
        <taxon>Eukaryota</taxon>
        <taxon>Metazoa</taxon>
        <taxon>Ecdysozoa</taxon>
        <taxon>Nematoda</taxon>
        <taxon>Chromadorea</taxon>
        <taxon>Rhabditida</taxon>
        <taxon>Tylenchina</taxon>
        <taxon>Panagrolaimomorpha</taxon>
        <taxon>Strongyloidoidea</taxon>
        <taxon>Steinernematidae</taxon>
        <taxon>Steinernema</taxon>
    </lineage>
</organism>
<feature type="region of interest" description="Disordered" evidence="1">
    <location>
        <begin position="1108"/>
        <end position="1153"/>
    </location>
</feature>
<dbReference type="Proteomes" id="UP001175271">
    <property type="component" value="Unassembled WGS sequence"/>
</dbReference>
<feature type="region of interest" description="Disordered" evidence="1">
    <location>
        <begin position="378"/>
        <end position="463"/>
    </location>
</feature>
<dbReference type="InterPro" id="IPR014840">
    <property type="entry name" value="HRD"/>
</dbReference>
<feature type="compositionally biased region" description="Polar residues" evidence="1">
    <location>
        <begin position="1133"/>
        <end position="1153"/>
    </location>
</feature>
<keyword evidence="4" id="KW-1185">Reference proteome</keyword>
<feature type="compositionally biased region" description="Low complexity" evidence="1">
    <location>
        <begin position="751"/>
        <end position="766"/>
    </location>
</feature>
<name>A0AA39LZQ0_9BILA</name>
<feature type="domain" description="HSA" evidence="2">
    <location>
        <begin position="852"/>
        <end position="938"/>
    </location>
</feature>
<feature type="compositionally biased region" description="Basic and acidic residues" evidence="1">
    <location>
        <begin position="382"/>
        <end position="396"/>
    </location>
</feature>
<feature type="region of interest" description="Disordered" evidence="1">
    <location>
        <begin position="1"/>
        <end position="35"/>
    </location>
</feature>
<dbReference type="PANTHER" id="PTHR48125">
    <property type="entry name" value="LP07818P1"/>
    <property type="match status" value="1"/>
</dbReference>
<feature type="compositionally biased region" description="Acidic residues" evidence="1">
    <location>
        <begin position="148"/>
        <end position="163"/>
    </location>
</feature>
<dbReference type="AlphaFoldDB" id="A0AA39LZQ0"/>
<feature type="compositionally biased region" description="Low complexity" evidence="1">
    <location>
        <begin position="235"/>
        <end position="244"/>
    </location>
</feature>
<dbReference type="Pfam" id="PF08729">
    <property type="entry name" value="HUN"/>
    <property type="match status" value="1"/>
</dbReference>
<gene>
    <name evidence="3" type="ORF">QR680_011850</name>
</gene>
<feature type="region of interest" description="Disordered" evidence="1">
    <location>
        <begin position="1018"/>
        <end position="1037"/>
    </location>
</feature>
<dbReference type="InterPro" id="IPR014012">
    <property type="entry name" value="HSA_dom"/>
</dbReference>
<dbReference type="PROSITE" id="PS51204">
    <property type="entry name" value="HSA"/>
    <property type="match status" value="1"/>
</dbReference>
<feature type="region of interest" description="Disordered" evidence="1">
    <location>
        <begin position="932"/>
        <end position="985"/>
    </location>
</feature>
<feature type="compositionally biased region" description="Low complexity" evidence="1">
    <location>
        <begin position="1108"/>
        <end position="1127"/>
    </location>
</feature>
<feature type="compositionally biased region" description="Low complexity" evidence="1">
    <location>
        <begin position="513"/>
        <end position="528"/>
    </location>
</feature>
<comment type="caution">
    <text evidence="3">The sequence shown here is derived from an EMBL/GenBank/DDBJ whole genome shotgun (WGS) entry which is preliminary data.</text>
</comment>
<feature type="region of interest" description="Disordered" evidence="1">
    <location>
        <begin position="141"/>
        <end position="313"/>
    </location>
</feature>
<protein>
    <recommendedName>
        <fullName evidence="2">HSA domain-containing protein</fullName>
    </recommendedName>
</protein>
<dbReference type="EMBL" id="JAUCMV010000002">
    <property type="protein sequence ID" value="KAK0415249.1"/>
    <property type="molecule type" value="Genomic_DNA"/>
</dbReference>
<feature type="compositionally biased region" description="Low complexity" evidence="1">
    <location>
        <begin position="175"/>
        <end position="208"/>
    </location>
</feature>
<dbReference type="PANTHER" id="PTHR48125:SF12">
    <property type="entry name" value="AT HOOK TRANSCRIPTION FACTOR FAMILY-RELATED"/>
    <property type="match status" value="1"/>
</dbReference>
<feature type="region of interest" description="Disordered" evidence="1">
    <location>
        <begin position="730"/>
        <end position="766"/>
    </location>
</feature>
<feature type="compositionally biased region" description="Polar residues" evidence="1">
    <location>
        <begin position="283"/>
        <end position="309"/>
    </location>
</feature>
<sequence>MSFDFMGPDLAAKKKKRKQVEQPLVASIDLPKPTRSTFPLFDFNDIKRNANFDDGLSDPEDERFHDAEAQELFKRLEEKYGGKRNKKGKRRNIGCVDDYIDKRMGYDLEDDFIDDSEATEEMIPSTYEPQKKGFYVNKAKLEFRPVDGADDSESDEDEEEEEPEPKKKKVKPTVEEPSTSQPSTSEVAPAKQPSAAKPSNGTVTVKPLTPTPPVSRMSGVAPSSHLNGVRASAGKPPMKKASAVAPPPKKTPVPAAKSTESGPEVMEVDTEAGMNESIDADASNGSLEGQNGDDVQSASTSKAANSNYSDELDRRIRAFKDSVQPGKARQRLTVDQVKLVQRVEEQSYADEMRPHARSRVMDQLAEYAGLSKVKFSSLVSRQQKELNKSGKCDGTQRKPVTLMKHMKQHKDNSTQDEASPSPPVSEPCASPVRSKSTESAAASKPPPEKPVVPKPPAASNLVQAHALSQAHHILKNSAIKDGQDLERLLHKALQQTACSSQLQNEKARAILQSALPSSSSSQQPRSHSVAPFASSSQPAKSTGGTPKTTAKLSSAKASPAASKISAVSVKPASASSTPKAGTSTKSPATVGNIPPPKAFSDFKLSVDVLRNKMAQLGEQKAKQQVADMVASVSGIMTNQALQLVDKAFTSDKEYQLLLSVIKQIYDNQGVGKKSVQKSTSSAARIPTPLTIKKENTPLNAKKTAAGMPKLKRMEPETITLDGDDDIQASTSKVVSSQKPQASPSQPPQPSPQSTSSSSASSLQSQQAQNLFQQMAAMGLFGVGNMSPNNKDMLSALQKAATVATTSAAAQAQFNLQSQLVAQMIQNKTKQEEDKILSKIREEQIRKKAEEERKKKEEEQRKKQEQEELLRVIQEKKKREEELRRQREEEARKKREAEEQRKKKEQEELVRKQIEEEQRRRLEEQRRREQEEQQRKLQEEMRRKMEEHRRVEELRRRQEEERKMIEERRRIQEEQMRRQQMEEQRRRQEEEQRRRLEELRRQEQQQRILEEQQRRQQEDLRRRQEVAEKQRQEEQRRQQEEQRRQQLILQQQHLQEQQRQEMWKRQQLEQQMLVQQRQRQQQQQQQIMEQYRIQQQQQTFQQQQQMMHIQMQQQQQQQPIQQPSSQPQTPQPQYPNHSQYYHQNLQNGHSWSRN</sequence>
<feature type="region of interest" description="Disordered" evidence="1">
    <location>
        <begin position="513"/>
        <end position="594"/>
    </location>
</feature>
<feature type="compositionally biased region" description="Pro residues" evidence="1">
    <location>
        <begin position="444"/>
        <end position="456"/>
    </location>
</feature>
<evidence type="ECO:0000259" key="2">
    <source>
        <dbReference type="PROSITE" id="PS51204"/>
    </source>
</evidence>